<dbReference type="Pfam" id="PF01370">
    <property type="entry name" value="Epimerase"/>
    <property type="match status" value="1"/>
</dbReference>
<accession>A0ABU1AUY9</accession>
<evidence type="ECO:0000313" key="2">
    <source>
        <dbReference type="EMBL" id="MDQ8206797.1"/>
    </source>
</evidence>
<proteinExistence type="predicted"/>
<dbReference type="InterPro" id="IPR050177">
    <property type="entry name" value="Lipid_A_modif_metabolic_enz"/>
</dbReference>
<reference evidence="2 3" key="1">
    <citation type="submission" date="2023-04" db="EMBL/GenBank/DDBJ databases">
        <title>A novel bacteria isolated from coastal sediment.</title>
        <authorList>
            <person name="Liu X.-J."/>
            <person name="Du Z.-J."/>
        </authorList>
    </citation>
    <scope>NUCLEOTIDE SEQUENCE [LARGE SCALE GENOMIC DNA]</scope>
    <source>
        <strain evidence="2 3">SDUM461003</strain>
    </source>
</reference>
<dbReference type="RefSeq" id="WP_308948915.1">
    <property type="nucleotide sequence ID" value="NZ_JARXHW010000007.1"/>
</dbReference>
<dbReference type="PANTHER" id="PTHR43245">
    <property type="entry name" value="BIFUNCTIONAL POLYMYXIN RESISTANCE PROTEIN ARNA"/>
    <property type="match status" value="1"/>
</dbReference>
<dbReference type="EMBL" id="JARXHW010000007">
    <property type="protein sequence ID" value="MDQ8206797.1"/>
    <property type="molecule type" value="Genomic_DNA"/>
</dbReference>
<dbReference type="CDD" id="cd05265">
    <property type="entry name" value="SDR_a1"/>
    <property type="match status" value="1"/>
</dbReference>
<organism evidence="2 3">
    <name type="scientific">Thalassobacterium maritimum</name>
    <dbReference type="NCBI Taxonomy" id="3041265"/>
    <lineage>
        <taxon>Bacteria</taxon>
        <taxon>Pseudomonadati</taxon>
        <taxon>Verrucomicrobiota</taxon>
        <taxon>Opitutia</taxon>
        <taxon>Puniceicoccales</taxon>
        <taxon>Coraliomargaritaceae</taxon>
        <taxon>Thalassobacterium</taxon>
    </lineage>
</organism>
<name>A0ABU1AUY9_9BACT</name>
<evidence type="ECO:0000313" key="3">
    <source>
        <dbReference type="Proteomes" id="UP001225316"/>
    </source>
</evidence>
<dbReference type="InterPro" id="IPR001509">
    <property type="entry name" value="Epimerase_deHydtase"/>
</dbReference>
<comment type="caution">
    <text evidence="2">The sequence shown here is derived from an EMBL/GenBank/DDBJ whole genome shotgun (WGS) entry which is preliminary data.</text>
</comment>
<gene>
    <name evidence="2" type="ORF">QEH52_04705</name>
</gene>
<protein>
    <submittedName>
        <fullName evidence="2">SDR family oxidoreductase</fullName>
    </submittedName>
</protein>
<feature type="domain" description="NAD-dependent epimerase/dehydratase" evidence="1">
    <location>
        <begin position="4"/>
        <end position="218"/>
    </location>
</feature>
<dbReference type="SUPFAM" id="SSF51735">
    <property type="entry name" value="NAD(P)-binding Rossmann-fold domains"/>
    <property type="match status" value="1"/>
</dbReference>
<evidence type="ECO:0000259" key="1">
    <source>
        <dbReference type="Pfam" id="PF01370"/>
    </source>
</evidence>
<dbReference type="Gene3D" id="3.40.50.720">
    <property type="entry name" value="NAD(P)-binding Rossmann-like Domain"/>
    <property type="match status" value="1"/>
</dbReference>
<dbReference type="Proteomes" id="UP001225316">
    <property type="component" value="Unassembled WGS sequence"/>
</dbReference>
<sequence>MHVLFIGGTGNISAASVRLALQQGHTVTLLNRGKRPLEDYGIYGAESIVADIQDEAATRAALEDRHFDVVANFIAFKVSDIERDIRLFQGRCAQYIFISSASAYQKPLVQPIITESTPLKNPYWQYSRDKIACEDRCLHAYREQDFPITIVRPSLTYETVIPTAIGGWSDYTIIERMRQRRPVVVHGDGSSLWTLTHASDFAKGFVGLLGNQQALGEAFHITSDELLTWNQIYDAVGIAAGTGPVEKVHIPSSFIAKLEPRAEGSLLGDKAVSCLFDNTKIKRVVPGFQATTSFQAGIRQTLAWFEAKPERMQTGPACHQRLDRIIAAYQPCYDALRPLD</sequence>
<dbReference type="InterPro" id="IPR036291">
    <property type="entry name" value="NAD(P)-bd_dom_sf"/>
</dbReference>
<keyword evidence="3" id="KW-1185">Reference proteome</keyword>